<name>A0A0D3GVG5_9ORYZ</name>
<dbReference type="Proteomes" id="UP000026960">
    <property type="component" value="Chromosome 8"/>
</dbReference>
<dbReference type="HOGENOM" id="CLU_074462_0_0_1"/>
<dbReference type="Gramene" id="OBART08G00230.1">
    <property type="protein sequence ID" value="OBART08G00230.1"/>
    <property type="gene ID" value="OBART08G00230"/>
</dbReference>
<dbReference type="PANTHER" id="PTHR33143">
    <property type="entry name" value="F16F4.1 PROTEIN-RELATED"/>
    <property type="match status" value="1"/>
</dbReference>
<protein>
    <recommendedName>
        <fullName evidence="2">VQ domain-containing protein</fullName>
    </recommendedName>
</protein>
<accession>A0A0D3GVG5</accession>
<dbReference type="EnsemblPlants" id="OBART08G00230.1">
    <property type="protein sequence ID" value="OBART08G00230.1"/>
    <property type="gene ID" value="OBART08G00230"/>
</dbReference>
<dbReference type="GO" id="GO:0005634">
    <property type="term" value="C:nucleus"/>
    <property type="evidence" value="ECO:0007669"/>
    <property type="project" value="TreeGrafter"/>
</dbReference>
<proteinExistence type="predicted"/>
<dbReference type="InterPro" id="IPR008889">
    <property type="entry name" value="VQ"/>
</dbReference>
<dbReference type="PaxDb" id="65489-OBART08G00230.1"/>
<sequence>MEQQLSSPSASQRGGGRELQGPRPAPLKVRKESHKIRKQEPVQQLRQPVIIYTMSPKVVHANAADFMSVVQRLTGAPPTAPPQPQPHHPTLLAQMPPQPSFPFHLQQQDAWPQQQHSPAAIEQAAARSSGADLPPLPSILSPVPGTVLPAIPASFFSPPSLISPVPFLGATTTSSAAPSTSPSPMGGSAYYWDLFNMQQQQHYHHQN</sequence>
<organism evidence="3">
    <name type="scientific">Oryza barthii</name>
    <dbReference type="NCBI Taxonomy" id="65489"/>
    <lineage>
        <taxon>Eukaryota</taxon>
        <taxon>Viridiplantae</taxon>
        <taxon>Streptophyta</taxon>
        <taxon>Embryophyta</taxon>
        <taxon>Tracheophyta</taxon>
        <taxon>Spermatophyta</taxon>
        <taxon>Magnoliopsida</taxon>
        <taxon>Liliopsida</taxon>
        <taxon>Poales</taxon>
        <taxon>Poaceae</taxon>
        <taxon>BOP clade</taxon>
        <taxon>Oryzoideae</taxon>
        <taxon>Oryzeae</taxon>
        <taxon>Oryzinae</taxon>
        <taxon>Oryza</taxon>
    </lineage>
</organism>
<feature type="compositionally biased region" description="Polar residues" evidence="1">
    <location>
        <begin position="1"/>
        <end position="12"/>
    </location>
</feature>
<evidence type="ECO:0000259" key="2">
    <source>
        <dbReference type="Pfam" id="PF05678"/>
    </source>
</evidence>
<feature type="domain" description="VQ" evidence="2">
    <location>
        <begin position="53"/>
        <end position="79"/>
    </location>
</feature>
<feature type="region of interest" description="Disordered" evidence="1">
    <location>
        <begin position="1"/>
        <end position="41"/>
    </location>
</feature>
<dbReference type="eggNOG" id="ENOG502S37N">
    <property type="taxonomic scope" value="Eukaryota"/>
</dbReference>
<evidence type="ECO:0000256" key="1">
    <source>
        <dbReference type="SAM" id="MobiDB-lite"/>
    </source>
</evidence>
<reference evidence="3" key="2">
    <citation type="submission" date="2015-03" db="UniProtKB">
        <authorList>
            <consortium name="EnsemblPlants"/>
        </authorList>
    </citation>
    <scope>IDENTIFICATION</scope>
</reference>
<evidence type="ECO:0000313" key="3">
    <source>
        <dbReference type="EnsemblPlants" id="OBART08G00230.1"/>
    </source>
</evidence>
<dbReference type="AlphaFoldDB" id="A0A0D3GVG5"/>
<dbReference type="STRING" id="65489.A0A0D3GVG5"/>
<dbReference type="Pfam" id="PF05678">
    <property type="entry name" value="VQ"/>
    <property type="match status" value="1"/>
</dbReference>
<reference evidence="3" key="1">
    <citation type="journal article" date="2009" name="Rice">
        <title>De Novo Next Generation Sequencing of Plant Genomes.</title>
        <authorList>
            <person name="Rounsley S."/>
            <person name="Marri P.R."/>
            <person name="Yu Y."/>
            <person name="He R."/>
            <person name="Sisneros N."/>
            <person name="Goicoechea J.L."/>
            <person name="Lee S.J."/>
            <person name="Angelova A."/>
            <person name="Kudrna D."/>
            <person name="Luo M."/>
            <person name="Affourtit J."/>
            <person name="Desany B."/>
            <person name="Knight J."/>
            <person name="Niazi F."/>
            <person name="Egholm M."/>
            <person name="Wing R.A."/>
        </authorList>
    </citation>
    <scope>NUCLEOTIDE SEQUENCE [LARGE SCALE GENOMIC DNA]</scope>
    <source>
        <strain evidence="3">cv. IRGC 105608</strain>
    </source>
</reference>
<evidence type="ECO:0000313" key="4">
    <source>
        <dbReference type="Proteomes" id="UP000026960"/>
    </source>
</evidence>
<dbReference type="PANTHER" id="PTHR33143:SF6">
    <property type="entry name" value="OS08G0102900 PROTEIN"/>
    <property type="match status" value="1"/>
</dbReference>
<keyword evidence="4" id="KW-1185">Reference proteome</keyword>
<dbReference type="InterPro" id="IPR039607">
    <property type="entry name" value="VQ_8/17/18/20/21/25"/>
</dbReference>